<keyword evidence="3" id="KW-0472">Membrane</keyword>
<keyword evidence="3" id="KW-1133">Transmembrane helix</keyword>
<dbReference type="SUPFAM" id="SSF81296">
    <property type="entry name" value="E set domains"/>
    <property type="match status" value="1"/>
</dbReference>
<feature type="chain" id="PRO_5043005452" evidence="4">
    <location>
        <begin position="21"/>
        <end position="299"/>
    </location>
</feature>
<reference evidence="6 8" key="1">
    <citation type="journal article" date="2023" name="Microb. Genom.">
        <title>Mesoterricola silvestris gen. nov., sp. nov., Mesoterricola sediminis sp. nov., Geothrix oryzae sp. nov., Geothrix edaphica sp. nov., Geothrix rubra sp. nov., and Geothrix limicola sp. nov., six novel members of Acidobacteriota isolated from soils.</title>
        <authorList>
            <person name="Weisberg A.J."/>
            <person name="Pearce E."/>
            <person name="Kramer C.G."/>
            <person name="Chang J.H."/>
            <person name="Clarke C.R."/>
        </authorList>
    </citation>
    <scope>NUCLEOTIDE SEQUENCE</scope>
    <source>
        <strain evidence="7 8">NB05-1H</strain>
        <strain evidence="6">NRRL_B-16521</strain>
    </source>
</reference>
<evidence type="ECO:0000313" key="7">
    <source>
        <dbReference type="EMBL" id="MDX3026123.1"/>
    </source>
</evidence>
<feature type="transmembrane region" description="Helical" evidence="3">
    <location>
        <begin position="275"/>
        <end position="294"/>
    </location>
</feature>
<dbReference type="GeneID" id="69811564"/>
<keyword evidence="8" id="KW-1185">Reference proteome</keyword>
<feature type="compositionally biased region" description="Low complexity" evidence="2">
    <location>
        <begin position="241"/>
        <end position="264"/>
    </location>
</feature>
<dbReference type="Gene3D" id="2.70.50.50">
    <property type="entry name" value="chitin-binding protein cbp21"/>
    <property type="match status" value="1"/>
</dbReference>
<dbReference type="InterPro" id="IPR004302">
    <property type="entry name" value="Cellulose/chitin-bd_N"/>
</dbReference>
<dbReference type="Pfam" id="PF03067">
    <property type="entry name" value="LPMO_10"/>
    <property type="match status" value="1"/>
</dbReference>
<evidence type="ECO:0000256" key="3">
    <source>
        <dbReference type="SAM" id="Phobius"/>
    </source>
</evidence>
<dbReference type="Proteomes" id="UP001282288">
    <property type="component" value="Unassembled WGS sequence"/>
</dbReference>
<proteinExistence type="predicted"/>
<evidence type="ECO:0000313" key="9">
    <source>
        <dbReference type="Proteomes" id="UP001282288"/>
    </source>
</evidence>
<protein>
    <submittedName>
        <fullName evidence="6">Lytic polysaccharide monooxygenase</fullName>
    </submittedName>
</protein>
<accession>A0AAP6BM40</accession>
<dbReference type="CDD" id="cd21177">
    <property type="entry name" value="LPMO_AA10"/>
    <property type="match status" value="1"/>
</dbReference>
<dbReference type="InterPro" id="IPR051024">
    <property type="entry name" value="GlcNAc_Chitin_IntDeg"/>
</dbReference>
<evidence type="ECO:0000256" key="1">
    <source>
        <dbReference type="ARBA" id="ARBA00022729"/>
    </source>
</evidence>
<evidence type="ECO:0000313" key="6">
    <source>
        <dbReference type="EMBL" id="MDX2967228.1"/>
    </source>
</evidence>
<keyword evidence="1 4" id="KW-0732">Signal</keyword>
<comment type="caution">
    <text evidence="6">The sequence shown here is derived from an EMBL/GenBank/DDBJ whole genome shotgun (WGS) entry which is preliminary data.</text>
</comment>
<name>A0AAP6BM40_9ACTN</name>
<evidence type="ECO:0000256" key="2">
    <source>
        <dbReference type="SAM" id="MobiDB-lite"/>
    </source>
</evidence>
<dbReference type="PANTHER" id="PTHR34823:SF1">
    <property type="entry name" value="CHITIN-BINDING TYPE-4 DOMAIN-CONTAINING PROTEIN"/>
    <property type="match status" value="1"/>
</dbReference>
<organism evidence="6 9">
    <name type="scientific">Streptomyces acidiscabies</name>
    <dbReference type="NCBI Taxonomy" id="42234"/>
    <lineage>
        <taxon>Bacteria</taxon>
        <taxon>Bacillati</taxon>
        <taxon>Actinomycetota</taxon>
        <taxon>Actinomycetes</taxon>
        <taxon>Kitasatosporales</taxon>
        <taxon>Streptomycetaceae</taxon>
        <taxon>Streptomyces</taxon>
    </lineage>
</organism>
<dbReference type="RefSeq" id="WP_010353231.1">
    <property type="nucleotide sequence ID" value="NZ_BCMK01000025.1"/>
</dbReference>
<evidence type="ECO:0000259" key="5">
    <source>
        <dbReference type="Pfam" id="PF03067"/>
    </source>
</evidence>
<keyword evidence="3" id="KW-0812">Transmembrane</keyword>
<dbReference type="GO" id="GO:0004497">
    <property type="term" value="F:monooxygenase activity"/>
    <property type="evidence" value="ECO:0007669"/>
    <property type="project" value="UniProtKB-KW"/>
</dbReference>
<dbReference type="EMBL" id="JARAWC010000089">
    <property type="protein sequence ID" value="MDX2967228.1"/>
    <property type="molecule type" value="Genomic_DNA"/>
</dbReference>
<gene>
    <name evidence="6" type="ORF">PV399_47180</name>
    <name evidence="7" type="ORF">PV666_50955</name>
</gene>
<dbReference type="EMBL" id="JARAWP010000071">
    <property type="protein sequence ID" value="MDX3026123.1"/>
    <property type="molecule type" value="Genomic_DNA"/>
</dbReference>
<feature type="domain" description="Chitin-binding type-4" evidence="5">
    <location>
        <begin position="27"/>
        <end position="204"/>
    </location>
</feature>
<dbReference type="Proteomes" id="UP001272987">
    <property type="component" value="Unassembled WGS sequence"/>
</dbReference>
<dbReference type="AlphaFoldDB" id="A0AAP6BM40"/>
<dbReference type="PANTHER" id="PTHR34823">
    <property type="entry name" value="GLCNAC-BINDING PROTEIN A"/>
    <property type="match status" value="1"/>
</dbReference>
<dbReference type="InterPro" id="IPR014756">
    <property type="entry name" value="Ig_E-set"/>
</dbReference>
<sequence length="299" mass="30629">MFRHRLVPLTAAVLGTLAVAAGPAAAHGAPTTPVSRVFACSPEGGANAGTAACRAAVKANGASFAAWDNLRVAGVDGRDRQTIPDGELCSGGLPAYKGLDLARDDWPATELRPGATLRMTYASTIPHTGSFKLYLTKPGYDPTKPLTWSELPSEPFAVVKDPQLTGGAYRFSAKLPADRTGRQVLYTIWQNTSTADTYYSCSDVVFPGAAKQEAASGQKAPSGQEASAPATKPEPTPTPSPATASAPAVTPVPAAATPDSTPVAKTTDSGPSAPMLAGGAAAILVLAGGTALFTRLRRR</sequence>
<feature type="signal peptide" evidence="4">
    <location>
        <begin position="1"/>
        <end position="20"/>
    </location>
</feature>
<evidence type="ECO:0000256" key="4">
    <source>
        <dbReference type="SAM" id="SignalP"/>
    </source>
</evidence>
<evidence type="ECO:0000313" key="8">
    <source>
        <dbReference type="Proteomes" id="UP001272987"/>
    </source>
</evidence>
<keyword evidence="6" id="KW-0503">Monooxygenase</keyword>
<keyword evidence="6" id="KW-0560">Oxidoreductase</keyword>
<feature type="region of interest" description="Disordered" evidence="2">
    <location>
        <begin position="212"/>
        <end position="271"/>
    </location>
</feature>